<gene>
    <name evidence="4" type="ORF">KGD84_18755</name>
</gene>
<evidence type="ECO:0000256" key="1">
    <source>
        <dbReference type="ARBA" id="ARBA00023125"/>
    </source>
</evidence>
<reference evidence="4 5" key="1">
    <citation type="submission" date="2021-05" db="EMBL/GenBank/DDBJ databases">
        <title>Direct Submission.</title>
        <authorList>
            <person name="Li K."/>
            <person name="Gao J."/>
        </authorList>
    </citation>
    <scope>NUCLEOTIDE SEQUENCE [LARGE SCALE GENOMIC DNA]</scope>
    <source>
        <strain evidence="4 5">Mg02</strain>
    </source>
</reference>
<dbReference type="InterPro" id="IPR001647">
    <property type="entry name" value="HTH_TetR"/>
</dbReference>
<feature type="DNA-binding region" description="H-T-H motif" evidence="2">
    <location>
        <begin position="32"/>
        <end position="51"/>
    </location>
</feature>
<dbReference type="PROSITE" id="PS50977">
    <property type="entry name" value="HTH_TETR_2"/>
    <property type="match status" value="1"/>
</dbReference>
<protein>
    <submittedName>
        <fullName evidence="4">TetR family transcriptional regulator</fullName>
    </submittedName>
</protein>
<keyword evidence="1 2" id="KW-0238">DNA-binding</keyword>
<dbReference type="Proteomes" id="UP000676079">
    <property type="component" value="Chromosome"/>
</dbReference>
<evidence type="ECO:0000259" key="3">
    <source>
        <dbReference type="PROSITE" id="PS50977"/>
    </source>
</evidence>
<evidence type="ECO:0000313" key="4">
    <source>
        <dbReference type="EMBL" id="QUX20550.1"/>
    </source>
</evidence>
<accession>A0ABX8BE80</accession>
<dbReference type="InterPro" id="IPR050109">
    <property type="entry name" value="HTH-type_TetR-like_transc_reg"/>
</dbReference>
<feature type="domain" description="HTH tetR-type" evidence="3">
    <location>
        <begin position="9"/>
        <end position="69"/>
    </location>
</feature>
<dbReference type="PANTHER" id="PTHR30055:SF226">
    <property type="entry name" value="HTH-TYPE TRANSCRIPTIONAL REGULATOR PKSA"/>
    <property type="match status" value="1"/>
</dbReference>
<dbReference type="InterPro" id="IPR009057">
    <property type="entry name" value="Homeodomain-like_sf"/>
</dbReference>
<dbReference type="Pfam" id="PF00440">
    <property type="entry name" value="TetR_N"/>
    <property type="match status" value="1"/>
</dbReference>
<dbReference type="EMBL" id="CP074133">
    <property type="protein sequence ID" value="QUX20550.1"/>
    <property type="molecule type" value="Genomic_DNA"/>
</dbReference>
<dbReference type="RefSeq" id="WP_220561746.1">
    <property type="nucleotide sequence ID" value="NZ_CP074133.1"/>
</dbReference>
<sequence>MRKGRPNDPQRRTRILHATLDVIRSQGVHAASYRRIAAQAGVPLGSMTYYFPDLDGLVVAAFETLRGELEPRFAAPLRDASTTDAVIEVLVSATVGATSPSTADVRLYTELYHYAARSTRAADLVRAFQEESLTLLRGRLSDARARAVDALMWGWWSYRLFHQDAPLEEDMVRRAYRALLDTHSTAAPRTQEAHHA</sequence>
<evidence type="ECO:0000256" key="2">
    <source>
        <dbReference type="PROSITE-ProRule" id="PRU00335"/>
    </source>
</evidence>
<dbReference type="SUPFAM" id="SSF46689">
    <property type="entry name" value="Homeodomain-like"/>
    <property type="match status" value="1"/>
</dbReference>
<evidence type="ECO:0000313" key="5">
    <source>
        <dbReference type="Proteomes" id="UP000676079"/>
    </source>
</evidence>
<dbReference type="PANTHER" id="PTHR30055">
    <property type="entry name" value="HTH-TYPE TRANSCRIPTIONAL REGULATOR RUTR"/>
    <property type="match status" value="1"/>
</dbReference>
<organism evidence="4 5">
    <name type="scientific">Nocardiopsis changdeensis</name>
    <dbReference type="NCBI Taxonomy" id="2831969"/>
    <lineage>
        <taxon>Bacteria</taxon>
        <taxon>Bacillati</taxon>
        <taxon>Actinomycetota</taxon>
        <taxon>Actinomycetes</taxon>
        <taxon>Streptosporangiales</taxon>
        <taxon>Nocardiopsidaceae</taxon>
        <taxon>Nocardiopsis</taxon>
    </lineage>
</organism>
<keyword evidence="5" id="KW-1185">Reference proteome</keyword>
<name>A0ABX8BE80_9ACTN</name>
<dbReference type="Gene3D" id="1.10.357.10">
    <property type="entry name" value="Tetracycline Repressor, domain 2"/>
    <property type="match status" value="1"/>
</dbReference>
<proteinExistence type="predicted"/>